<dbReference type="Proteomes" id="UP000005408">
    <property type="component" value="Unassembled WGS sequence"/>
</dbReference>
<keyword evidence="6" id="KW-1185">Reference proteome</keyword>
<protein>
    <recommendedName>
        <fullName evidence="4">Mab-21-like nucleotidyltransferase domain-containing protein</fullName>
    </recommendedName>
</protein>
<feature type="repeat" description="ANK" evidence="3">
    <location>
        <begin position="400"/>
        <end position="432"/>
    </location>
</feature>
<dbReference type="PROSITE" id="PS50297">
    <property type="entry name" value="ANK_REP_REGION"/>
    <property type="match status" value="2"/>
</dbReference>
<sequence>MERPTPQSIPYFLRLATKGFVEEKELEQPCRNLQTPLHKAMLNGDVNECAALASNVEYLNSGDLLGDSPLHLAVRWINSKGVELMNVLTSCGADVNIKNKWGQTPLHYAVFLESPNNVGFLLDQQSIDVNAADINWYTPLHCCFRLGAYSNIENRYFLKENSTLVEIVDKLVPAGANIKAQTKYGDSILHLIAKRDDNTPLLKHIFVNYATSDLDLHLQNLKGENFLHVYMIIEIYEKVIDTMEFIASNFSDITVKILLNCPDLVGRAPWAYMIDTSNINKKSLRRLHDLHANLTTSDNLGNTAVHRLAGVSTIYNDILEFLLFANVDVKAKNVYDESAASVFFLEHVFDSLFRYGSDLNTQDRWGRTPLMSLLKHRPIPELIRKVITKGKVDVDARDANGTTPLHLAAYHNFEEQVELLLEFQADAFAVDSLGDKPMDTARRHCSYRCFKQLAYTEKTEVLYTRTNSFEDLLLHLPKSICSSKIKTKEIVESYDKRFKMSVFRTGSSEEQTKVGPPDEFDFALCIEELKKITDITLTKECAEKGFACLKFLQKPVPDGYQEFADNEEYFLAFPLLKLFAGYLKLALNERKVWSNGNLYFNYEDKMHVIYDKPVFNFSVYWIGSVYKQLKISIDLVPVVYNPGWWPANVNFPDSLEMDKNVKEAGCFLILQTRVNDFSNKVRLKGDDIFETCNTARDKNTAQDEKTRRMLRVSAAPAEIVLMKTLPDSFRFAYILTKIVKSKVVSPQIEIDEIPSPLFMVQEKFKQEKTWPINPSHAIKSYMLKNCTFFLWLEMYKTIEEEEIKESYLTLAERMFENLLSFSDQRYLNPFFLPYSDVFEFEKDEKSTDYNELLLRLKREWSIKLCLGILQCSFPAKCLSAESLS</sequence>
<proteinExistence type="predicted"/>
<name>A0A8W8HKQ7_MAGGI</name>
<dbReference type="Pfam" id="PF03281">
    <property type="entry name" value="Mab-21"/>
    <property type="match status" value="1"/>
</dbReference>
<dbReference type="PROSITE" id="PS50088">
    <property type="entry name" value="ANK_REPEAT"/>
    <property type="match status" value="2"/>
</dbReference>
<evidence type="ECO:0000256" key="3">
    <source>
        <dbReference type="PROSITE-ProRule" id="PRU00023"/>
    </source>
</evidence>
<dbReference type="AlphaFoldDB" id="A0A8W8HKQ7"/>
<keyword evidence="1" id="KW-0677">Repeat</keyword>
<feature type="domain" description="Mab-21-like nucleotidyltransferase" evidence="4">
    <location>
        <begin position="510"/>
        <end position="658"/>
    </location>
</feature>
<dbReference type="SUPFAM" id="SSF48403">
    <property type="entry name" value="Ankyrin repeat"/>
    <property type="match status" value="2"/>
</dbReference>
<evidence type="ECO:0000256" key="2">
    <source>
        <dbReference type="ARBA" id="ARBA00023043"/>
    </source>
</evidence>
<evidence type="ECO:0000256" key="1">
    <source>
        <dbReference type="ARBA" id="ARBA00022737"/>
    </source>
</evidence>
<dbReference type="Gene3D" id="3.30.460.90">
    <property type="match status" value="1"/>
</dbReference>
<keyword evidence="2 3" id="KW-0040">ANK repeat</keyword>
<organism evidence="5 6">
    <name type="scientific">Magallana gigas</name>
    <name type="common">Pacific oyster</name>
    <name type="synonym">Crassostrea gigas</name>
    <dbReference type="NCBI Taxonomy" id="29159"/>
    <lineage>
        <taxon>Eukaryota</taxon>
        <taxon>Metazoa</taxon>
        <taxon>Spiralia</taxon>
        <taxon>Lophotrochozoa</taxon>
        <taxon>Mollusca</taxon>
        <taxon>Bivalvia</taxon>
        <taxon>Autobranchia</taxon>
        <taxon>Pteriomorphia</taxon>
        <taxon>Ostreida</taxon>
        <taxon>Ostreoidea</taxon>
        <taxon>Ostreidae</taxon>
        <taxon>Magallana</taxon>
    </lineage>
</organism>
<dbReference type="InterPro" id="IPR046903">
    <property type="entry name" value="Mab-21-like_nuc_Trfase"/>
</dbReference>
<dbReference type="InterPro" id="IPR036770">
    <property type="entry name" value="Ankyrin_rpt-contain_sf"/>
</dbReference>
<dbReference type="GO" id="GO:0010468">
    <property type="term" value="P:regulation of gene expression"/>
    <property type="evidence" value="ECO:0007669"/>
    <property type="project" value="TreeGrafter"/>
</dbReference>
<evidence type="ECO:0000313" key="6">
    <source>
        <dbReference type="Proteomes" id="UP000005408"/>
    </source>
</evidence>
<dbReference type="PANTHER" id="PTHR24124">
    <property type="entry name" value="ANKYRIN REPEAT FAMILY A"/>
    <property type="match status" value="1"/>
</dbReference>
<dbReference type="PANTHER" id="PTHR24124:SF14">
    <property type="entry name" value="CHROMOSOME UNDETERMINED SCAFFOLD_25, WHOLE GENOME SHOTGUN SEQUENCE"/>
    <property type="match status" value="1"/>
</dbReference>
<dbReference type="Pfam" id="PF12796">
    <property type="entry name" value="Ank_2"/>
    <property type="match status" value="2"/>
</dbReference>
<dbReference type="EnsemblMetazoa" id="G10043.1">
    <property type="protein sequence ID" value="G10043.1:cds"/>
    <property type="gene ID" value="G10043"/>
</dbReference>
<dbReference type="SMART" id="SM00248">
    <property type="entry name" value="ANK"/>
    <property type="match status" value="9"/>
</dbReference>
<dbReference type="Gene3D" id="1.25.40.20">
    <property type="entry name" value="Ankyrin repeat-containing domain"/>
    <property type="match status" value="3"/>
</dbReference>
<reference evidence="5" key="1">
    <citation type="submission" date="2022-08" db="UniProtKB">
        <authorList>
            <consortium name="EnsemblMetazoa"/>
        </authorList>
    </citation>
    <scope>IDENTIFICATION</scope>
    <source>
        <strain evidence="5">05x7-T-G4-1.051#20</strain>
    </source>
</reference>
<accession>A0A8W8HKQ7</accession>
<dbReference type="GO" id="GO:0005634">
    <property type="term" value="C:nucleus"/>
    <property type="evidence" value="ECO:0007669"/>
    <property type="project" value="TreeGrafter"/>
</dbReference>
<feature type="repeat" description="ANK" evidence="3">
    <location>
        <begin position="65"/>
        <end position="100"/>
    </location>
</feature>
<dbReference type="InterPro" id="IPR002110">
    <property type="entry name" value="Ankyrin_rpt"/>
</dbReference>
<evidence type="ECO:0000313" key="5">
    <source>
        <dbReference type="EnsemblMetazoa" id="G10043.1:cds"/>
    </source>
</evidence>
<evidence type="ECO:0000259" key="4">
    <source>
        <dbReference type="Pfam" id="PF03281"/>
    </source>
</evidence>